<reference evidence="4" key="1">
    <citation type="journal article" date="2014" name="Front. Microbiol.">
        <title>High frequency of phylogenetically diverse reductive dehalogenase-homologous genes in deep subseafloor sedimentary metagenomes.</title>
        <authorList>
            <person name="Kawai M."/>
            <person name="Futagami T."/>
            <person name="Toyoda A."/>
            <person name="Takaki Y."/>
            <person name="Nishi S."/>
            <person name="Hori S."/>
            <person name="Arai W."/>
            <person name="Tsubouchi T."/>
            <person name="Morono Y."/>
            <person name="Uchiyama I."/>
            <person name="Ito T."/>
            <person name="Fujiyama A."/>
            <person name="Inagaki F."/>
            <person name="Takami H."/>
        </authorList>
    </citation>
    <scope>NUCLEOTIDE SEQUENCE</scope>
    <source>
        <strain evidence="4">Expedition CK06-06</strain>
    </source>
</reference>
<comment type="caution">
    <text evidence="4">The sequence shown here is derived from an EMBL/GenBank/DDBJ whole genome shotgun (WGS) entry which is preliminary data.</text>
</comment>
<sequence length="85" mass="9455">TKPRMIMLDEPSQGLAPKLVGEVFETIERLKKEVGLTILLVEQNAAASLEAADYVYIMHEGRIKAQGKPEEIKESADIREAYLGI</sequence>
<dbReference type="InterPro" id="IPR027417">
    <property type="entry name" value="P-loop_NTPase"/>
</dbReference>
<keyword evidence="3" id="KW-0029">Amino-acid transport</keyword>
<dbReference type="EMBL" id="BARS01009407">
    <property type="protein sequence ID" value="GAF74225.1"/>
    <property type="molecule type" value="Genomic_DNA"/>
</dbReference>
<protein>
    <recommendedName>
        <fullName evidence="5">Branched-chain amino acid ATP-binding cassette transporter C-terminal domain-containing protein</fullName>
    </recommendedName>
</protein>
<dbReference type="SUPFAM" id="SSF52540">
    <property type="entry name" value="P-loop containing nucleoside triphosphate hydrolases"/>
    <property type="match status" value="1"/>
</dbReference>
<proteinExistence type="inferred from homology"/>
<keyword evidence="2" id="KW-0813">Transport</keyword>
<comment type="similarity">
    <text evidence="1">Belongs to the ABC transporter superfamily.</text>
</comment>
<dbReference type="PANTHER" id="PTHR43820">
    <property type="entry name" value="HIGH-AFFINITY BRANCHED-CHAIN AMINO ACID TRANSPORT ATP-BINDING PROTEIN LIVF"/>
    <property type="match status" value="1"/>
</dbReference>
<evidence type="ECO:0008006" key="5">
    <source>
        <dbReference type="Google" id="ProtNLM"/>
    </source>
</evidence>
<dbReference type="AlphaFoldDB" id="X0TDT6"/>
<gene>
    <name evidence="4" type="ORF">S01H1_17701</name>
</gene>
<dbReference type="GO" id="GO:0015807">
    <property type="term" value="P:L-amino acid transport"/>
    <property type="evidence" value="ECO:0007669"/>
    <property type="project" value="TreeGrafter"/>
</dbReference>
<dbReference type="PANTHER" id="PTHR43820:SF4">
    <property type="entry name" value="HIGH-AFFINITY BRANCHED-CHAIN AMINO ACID TRANSPORT ATP-BINDING PROTEIN LIVF"/>
    <property type="match status" value="1"/>
</dbReference>
<dbReference type="Gene3D" id="3.40.50.300">
    <property type="entry name" value="P-loop containing nucleotide triphosphate hydrolases"/>
    <property type="match status" value="1"/>
</dbReference>
<organism evidence="4">
    <name type="scientific">marine sediment metagenome</name>
    <dbReference type="NCBI Taxonomy" id="412755"/>
    <lineage>
        <taxon>unclassified sequences</taxon>
        <taxon>metagenomes</taxon>
        <taxon>ecological metagenomes</taxon>
    </lineage>
</organism>
<evidence type="ECO:0000256" key="1">
    <source>
        <dbReference type="ARBA" id="ARBA00005417"/>
    </source>
</evidence>
<evidence type="ECO:0000256" key="2">
    <source>
        <dbReference type="ARBA" id="ARBA00022448"/>
    </source>
</evidence>
<dbReference type="GO" id="GO:0015658">
    <property type="term" value="F:branched-chain amino acid transmembrane transporter activity"/>
    <property type="evidence" value="ECO:0007669"/>
    <property type="project" value="TreeGrafter"/>
</dbReference>
<evidence type="ECO:0000256" key="3">
    <source>
        <dbReference type="ARBA" id="ARBA00022970"/>
    </source>
</evidence>
<evidence type="ECO:0000313" key="4">
    <source>
        <dbReference type="EMBL" id="GAF74225.1"/>
    </source>
</evidence>
<name>X0TDT6_9ZZZZ</name>
<accession>X0TDT6</accession>
<dbReference type="InterPro" id="IPR052156">
    <property type="entry name" value="BCAA_Transport_ATP-bd_LivF"/>
</dbReference>
<feature type="non-terminal residue" evidence="4">
    <location>
        <position position="1"/>
    </location>
</feature>